<dbReference type="PANTHER" id="PTHR14678:SF2">
    <property type="entry name" value="PROLINE-RICH PROTEIN 35"/>
    <property type="match status" value="1"/>
</dbReference>
<feature type="compositionally biased region" description="Basic and acidic residues" evidence="1">
    <location>
        <begin position="401"/>
        <end position="424"/>
    </location>
</feature>
<dbReference type="InterPro" id="IPR039064">
    <property type="entry name" value="ZNF750_Znf"/>
</dbReference>
<name>A0A9D3PCF0_9TELE</name>
<dbReference type="InterPro" id="IPR039363">
    <property type="entry name" value="ZNF750"/>
</dbReference>
<evidence type="ECO:0000256" key="1">
    <source>
        <dbReference type="SAM" id="MobiDB-lite"/>
    </source>
</evidence>
<dbReference type="OrthoDB" id="9885698at2759"/>
<proteinExistence type="predicted"/>
<feature type="compositionally biased region" description="Polar residues" evidence="1">
    <location>
        <begin position="325"/>
        <end position="335"/>
    </location>
</feature>
<feature type="region of interest" description="Disordered" evidence="1">
    <location>
        <begin position="322"/>
        <end position="351"/>
    </location>
</feature>
<feature type="compositionally biased region" description="Basic residues" evidence="1">
    <location>
        <begin position="12"/>
        <end position="23"/>
    </location>
</feature>
<sequence length="689" mass="76402">MPKEECKLSSGCKHKERKPKKPHYIPRPFGKPYNYKCFQCPFTCMEKSHLYNHMKYSLCKNSLSLLIESDWPYKKGNLLPSDQLRLQQGIVGSNVSEQEQEQEQVEQKGGDELQLSFSDEQEIALEKDRAEARAETNGMANQSSEQTEVSPRGGAKQEAELIMADVFSLEEQLLRARSVEVESKLRHYRLSKTRLLLSESLPCYPPTLPPGHLNCPDAPPLNLSLLGVGYPLTSDLFSYLNPGLGTATTSNPAQVGSLPFLASAAQLTHTHTHSDRSVLPPRFYYPFLCEHTAASDPSKVAKPAGFTPKLNLWKFPTLRPAGSTEAWSSTRSLSPETGPGTGERAQSRWGAEQNVKRVAASLDSLNSPADKKVPSCLLNQATPVSVDRLLLQSSSRIGLDERHADMRSSAHFSDAGEEKDRGTDGETDGGMDGEIVCDLSSALQELRRAEREAELHPEHAHSHHMWAQKIRKIRLELSHIQQALQRTAQGPLDLSVKKEPVAMTTTPMGDKQEMKQLSGQSQDMSYETGEEEEEETETEDEWKKRSLDILIRMGQSQGISMVTPGVAVVKSEPLLGDAEALWNSRTRKCEADSSVRVNVLSEHRGFPPLAARAVVKGHGRYGDTPGITLPKLTRALHLHLKVTCSNRPHSLASGLRLPVSVMSLPFSVSKEQLQLPHRPRRRPPGLLLV</sequence>
<feature type="compositionally biased region" description="Acidic residues" evidence="1">
    <location>
        <begin position="528"/>
        <end position="540"/>
    </location>
</feature>
<dbReference type="Pfam" id="PF15269">
    <property type="entry name" value="zf-C2H2_7"/>
    <property type="match status" value="1"/>
</dbReference>
<evidence type="ECO:0000313" key="4">
    <source>
        <dbReference type="Proteomes" id="UP000824219"/>
    </source>
</evidence>
<dbReference type="AlphaFoldDB" id="A0A9D3PCF0"/>
<organism evidence="3 4">
    <name type="scientific">Hemibagrus wyckioides</name>
    <dbReference type="NCBI Taxonomy" id="337641"/>
    <lineage>
        <taxon>Eukaryota</taxon>
        <taxon>Metazoa</taxon>
        <taxon>Chordata</taxon>
        <taxon>Craniata</taxon>
        <taxon>Vertebrata</taxon>
        <taxon>Euteleostomi</taxon>
        <taxon>Actinopterygii</taxon>
        <taxon>Neopterygii</taxon>
        <taxon>Teleostei</taxon>
        <taxon>Ostariophysi</taxon>
        <taxon>Siluriformes</taxon>
        <taxon>Bagridae</taxon>
        <taxon>Hemibagrus</taxon>
    </lineage>
</organism>
<accession>A0A9D3PCF0</accession>
<feature type="domain" description="Zinc finger protein 750-like zinc finger" evidence="2">
    <location>
        <begin position="16"/>
        <end position="66"/>
    </location>
</feature>
<feature type="compositionally biased region" description="Polar residues" evidence="1">
    <location>
        <begin position="515"/>
        <end position="525"/>
    </location>
</feature>
<dbReference type="EMBL" id="JAHKSW010000001">
    <property type="protein sequence ID" value="KAG7336437.1"/>
    <property type="molecule type" value="Genomic_DNA"/>
</dbReference>
<feature type="region of interest" description="Disordered" evidence="1">
    <location>
        <begin position="401"/>
        <end position="432"/>
    </location>
</feature>
<feature type="region of interest" description="Disordered" evidence="1">
    <location>
        <begin position="130"/>
        <end position="155"/>
    </location>
</feature>
<feature type="compositionally biased region" description="Polar residues" evidence="1">
    <location>
        <begin position="138"/>
        <end position="149"/>
    </location>
</feature>
<dbReference type="Proteomes" id="UP000824219">
    <property type="component" value="Linkage Group LG01"/>
</dbReference>
<dbReference type="PANTHER" id="PTHR14678">
    <property type="entry name" value="PROLINE-RICH PROTEIN 35-RELATED"/>
    <property type="match status" value="1"/>
</dbReference>
<feature type="region of interest" description="Disordered" evidence="1">
    <location>
        <begin position="1"/>
        <end position="23"/>
    </location>
</feature>
<feature type="region of interest" description="Disordered" evidence="1">
    <location>
        <begin position="504"/>
        <end position="542"/>
    </location>
</feature>
<gene>
    <name evidence="3" type="ORF">KOW79_001130</name>
</gene>
<evidence type="ECO:0000313" key="3">
    <source>
        <dbReference type="EMBL" id="KAG7336437.1"/>
    </source>
</evidence>
<reference evidence="3 4" key="1">
    <citation type="submission" date="2021-06" db="EMBL/GenBank/DDBJ databases">
        <title>Chromosome-level genome assembly of the red-tail catfish (Hemibagrus wyckioides).</title>
        <authorList>
            <person name="Shao F."/>
        </authorList>
    </citation>
    <scope>NUCLEOTIDE SEQUENCE [LARGE SCALE GENOMIC DNA]</scope>
    <source>
        <strain evidence="3">EC202008001</strain>
        <tissue evidence="3">Blood</tissue>
    </source>
</reference>
<protein>
    <recommendedName>
        <fullName evidence="2">Zinc finger protein 750-like zinc finger domain-containing protein</fullName>
    </recommendedName>
</protein>
<comment type="caution">
    <text evidence="3">The sequence shown here is derived from an EMBL/GenBank/DDBJ whole genome shotgun (WGS) entry which is preliminary data.</text>
</comment>
<evidence type="ECO:0000259" key="2">
    <source>
        <dbReference type="Pfam" id="PF15269"/>
    </source>
</evidence>
<keyword evidence="4" id="KW-1185">Reference proteome</keyword>